<dbReference type="EMBL" id="BK032653">
    <property type="protein sequence ID" value="DAF53456.1"/>
    <property type="molecule type" value="Genomic_DNA"/>
</dbReference>
<evidence type="ECO:0000313" key="2">
    <source>
        <dbReference type="EMBL" id="DAF53456.1"/>
    </source>
</evidence>
<keyword evidence="1" id="KW-1133">Transmembrane helix</keyword>
<accession>A0A8S5SR93</accession>
<organism evidence="2">
    <name type="scientific">Podoviridae sp. ctXBg1</name>
    <dbReference type="NCBI Taxonomy" id="2827739"/>
    <lineage>
        <taxon>Viruses</taxon>
        <taxon>Duplodnaviria</taxon>
        <taxon>Heunggongvirae</taxon>
        <taxon>Uroviricota</taxon>
        <taxon>Caudoviricetes</taxon>
    </lineage>
</organism>
<evidence type="ECO:0000256" key="1">
    <source>
        <dbReference type="SAM" id="Phobius"/>
    </source>
</evidence>
<keyword evidence="1" id="KW-0472">Membrane</keyword>
<protein>
    <submittedName>
        <fullName evidence="2">Uncharacterized protein</fullName>
    </submittedName>
</protein>
<proteinExistence type="predicted"/>
<name>A0A8S5SR93_9CAUD</name>
<keyword evidence="1" id="KW-0812">Transmembrane</keyword>
<reference evidence="2" key="1">
    <citation type="journal article" date="2021" name="Proc. Natl. Acad. Sci. U.S.A.">
        <title>A Catalog of Tens of Thousands of Viruses from Human Metagenomes Reveals Hidden Associations with Chronic Diseases.</title>
        <authorList>
            <person name="Tisza M.J."/>
            <person name="Buck C.B."/>
        </authorList>
    </citation>
    <scope>NUCLEOTIDE SEQUENCE</scope>
    <source>
        <strain evidence="2">CtXBg1</strain>
    </source>
</reference>
<sequence>MIKPIFAYVLIFGILIPLLFLFLYFDLGNEYIFCGIALLLIYGAAKGLDKLPKKIKDKLID</sequence>
<feature type="transmembrane region" description="Helical" evidence="1">
    <location>
        <begin position="31"/>
        <end position="48"/>
    </location>
</feature>
<feature type="transmembrane region" description="Helical" evidence="1">
    <location>
        <begin position="5"/>
        <end position="25"/>
    </location>
</feature>